<feature type="compositionally biased region" description="Acidic residues" evidence="5">
    <location>
        <begin position="917"/>
        <end position="949"/>
    </location>
</feature>
<evidence type="ECO:0000313" key="6">
    <source>
        <dbReference type="EMBL" id="USP79320.1"/>
    </source>
</evidence>
<gene>
    <name evidence="6" type="ORF">yc1106_06594</name>
</gene>
<dbReference type="EMBL" id="CP089277">
    <property type="protein sequence ID" value="USP79320.1"/>
    <property type="molecule type" value="Genomic_DNA"/>
</dbReference>
<proteinExistence type="inferred from homology"/>
<evidence type="ECO:0000256" key="1">
    <source>
        <dbReference type="ARBA" id="ARBA00004123"/>
    </source>
</evidence>
<dbReference type="InterPro" id="IPR004855">
    <property type="entry name" value="TFIIA_asu/bsu"/>
</dbReference>
<evidence type="ECO:0000313" key="7">
    <source>
        <dbReference type="Proteomes" id="UP001056012"/>
    </source>
</evidence>
<dbReference type="PANTHER" id="PTHR40618">
    <property type="entry name" value="B-ZIP TRANSCRIPTION FACTOR (EUROFUNG)-RELATED"/>
    <property type="match status" value="1"/>
</dbReference>
<dbReference type="VEuPathDB" id="FungiDB:yc1106_06594"/>
<dbReference type="GO" id="GO:0003700">
    <property type="term" value="F:DNA-binding transcription factor activity"/>
    <property type="evidence" value="ECO:0007669"/>
    <property type="project" value="InterPro"/>
</dbReference>
<dbReference type="SUPFAM" id="SSF47396">
    <property type="entry name" value="Transcription factor IIA (TFIIA), alpha-helical domain"/>
    <property type="match status" value="1"/>
</dbReference>
<dbReference type="AlphaFoldDB" id="A0A9Q8ZBS4"/>
<feature type="region of interest" description="Disordered" evidence="5">
    <location>
        <begin position="899"/>
        <end position="949"/>
    </location>
</feature>
<dbReference type="PANTHER" id="PTHR40618:SF1">
    <property type="entry name" value="B-ZIP TRANSCRIPTION FACTOR (EUROFUNG)"/>
    <property type="match status" value="1"/>
</dbReference>
<dbReference type="InterPro" id="IPR046347">
    <property type="entry name" value="bZIP_sf"/>
</dbReference>
<dbReference type="Gene3D" id="2.30.18.10">
    <property type="entry name" value="Transcription factor IIA (TFIIA), beta-barrel domain"/>
    <property type="match status" value="1"/>
</dbReference>
<keyword evidence="7" id="KW-1185">Reference proteome</keyword>
<feature type="region of interest" description="Disordered" evidence="5">
    <location>
        <begin position="131"/>
        <end position="160"/>
    </location>
</feature>
<name>A0A9Q8ZBS4_CURCL</name>
<dbReference type="InterPro" id="IPR009088">
    <property type="entry name" value="TFIIA_b-brl"/>
</dbReference>
<dbReference type="Proteomes" id="UP001056012">
    <property type="component" value="Chromosome 4"/>
</dbReference>
<evidence type="ECO:0000256" key="3">
    <source>
        <dbReference type="ARBA" id="ARBA00023163"/>
    </source>
</evidence>
<dbReference type="CDD" id="cd07976">
    <property type="entry name" value="TFIIA_alpha_beta_like"/>
    <property type="match status" value="2"/>
</dbReference>
<evidence type="ECO:0000256" key="5">
    <source>
        <dbReference type="SAM" id="MobiDB-lite"/>
    </source>
</evidence>
<reference evidence="6" key="1">
    <citation type="submission" date="2021-12" db="EMBL/GenBank/DDBJ databases">
        <title>Curvularia clavata genome.</title>
        <authorList>
            <person name="Cao Y."/>
        </authorList>
    </citation>
    <scope>NUCLEOTIDE SEQUENCE</scope>
    <source>
        <strain evidence="6">Yc1106</strain>
    </source>
</reference>
<comment type="similarity">
    <text evidence="2">Belongs to the TFIIA subunit 1 family.</text>
</comment>
<dbReference type="SMART" id="SM01371">
    <property type="entry name" value="TFIIA"/>
    <property type="match status" value="1"/>
</dbReference>
<keyword evidence="3" id="KW-0804">Transcription</keyword>
<evidence type="ECO:0000256" key="4">
    <source>
        <dbReference type="ARBA" id="ARBA00023242"/>
    </source>
</evidence>
<accession>A0A9Q8ZBS4</accession>
<evidence type="ECO:0000256" key="2">
    <source>
        <dbReference type="ARBA" id="ARBA00010059"/>
    </source>
</evidence>
<dbReference type="Pfam" id="PF03153">
    <property type="entry name" value="TFIIA"/>
    <property type="match status" value="1"/>
</dbReference>
<feature type="region of interest" description="Disordered" evidence="5">
    <location>
        <begin position="705"/>
        <end position="837"/>
    </location>
</feature>
<feature type="compositionally biased region" description="Polar residues" evidence="5">
    <location>
        <begin position="194"/>
        <end position="205"/>
    </location>
</feature>
<dbReference type="GO" id="GO:0006367">
    <property type="term" value="P:transcription initiation at RNA polymerase II promoter"/>
    <property type="evidence" value="ECO:0007669"/>
    <property type="project" value="InterPro"/>
</dbReference>
<dbReference type="CDD" id="cd14688">
    <property type="entry name" value="bZIP_YAP"/>
    <property type="match status" value="1"/>
</dbReference>
<organism evidence="6 7">
    <name type="scientific">Curvularia clavata</name>
    <dbReference type="NCBI Taxonomy" id="95742"/>
    <lineage>
        <taxon>Eukaryota</taxon>
        <taxon>Fungi</taxon>
        <taxon>Dikarya</taxon>
        <taxon>Ascomycota</taxon>
        <taxon>Pezizomycotina</taxon>
        <taxon>Dothideomycetes</taxon>
        <taxon>Pleosporomycetidae</taxon>
        <taxon>Pleosporales</taxon>
        <taxon>Pleosporineae</taxon>
        <taxon>Pleosporaceae</taxon>
        <taxon>Curvularia</taxon>
    </lineage>
</organism>
<feature type="compositionally biased region" description="Basic and acidic residues" evidence="5">
    <location>
        <begin position="1"/>
        <end position="10"/>
    </location>
</feature>
<dbReference type="GO" id="GO:0005672">
    <property type="term" value="C:transcription factor TFIIA complex"/>
    <property type="evidence" value="ECO:0007669"/>
    <property type="project" value="InterPro"/>
</dbReference>
<dbReference type="OrthoDB" id="3555317at2759"/>
<feature type="compositionally biased region" description="Polar residues" evidence="5">
    <location>
        <begin position="173"/>
        <end position="184"/>
    </location>
</feature>
<keyword evidence="4" id="KW-0539">Nucleus</keyword>
<dbReference type="Gene3D" id="1.20.5.170">
    <property type="match status" value="1"/>
</dbReference>
<feature type="region of interest" description="Disordered" evidence="5">
    <location>
        <begin position="385"/>
        <end position="417"/>
    </location>
</feature>
<dbReference type="SUPFAM" id="SSF57959">
    <property type="entry name" value="Leucine zipper domain"/>
    <property type="match status" value="1"/>
</dbReference>
<feature type="region of interest" description="Disordered" evidence="5">
    <location>
        <begin position="173"/>
        <end position="205"/>
    </location>
</feature>
<feature type="compositionally biased region" description="Low complexity" evidence="5">
    <location>
        <begin position="736"/>
        <end position="827"/>
    </location>
</feature>
<dbReference type="FunFam" id="2.30.18.10:FF:000006">
    <property type="entry name" value="Transcription factor TFIIA complex subunit Toa1"/>
    <property type="match status" value="1"/>
</dbReference>
<feature type="compositionally biased region" description="Polar residues" evidence="5">
    <location>
        <begin position="718"/>
        <end position="735"/>
    </location>
</feature>
<protein>
    <submittedName>
        <fullName evidence="6">Transcription factor IIA, alpha/beta subunit</fullName>
    </submittedName>
</protein>
<feature type="compositionally biased region" description="Basic and acidic residues" evidence="5">
    <location>
        <begin position="40"/>
        <end position="54"/>
    </location>
</feature>
<feature type="region of interest" description="Disordered" evidence="5">
    <location>
        <begin position="1"/>
        <end position="56"/>
    </location>
</feature>
<comment type="subcellular location">
    <subcellularLocation>
        <location evidence="1">Nucleus</location>
    </subcellularLocation>
</comment>
<dbReference type="Gene3D" id="1.10.287.100">
    <property type="match status" value="1"/>
</dbReference>
<sequence>MTSSESEAHAQRSRKRSRKSNGDEDGAAGAAGGKKTRGRPRVDTQDATAADRRRTQIRLAQRAYRQRKETTIVSLKKQSTQLHSIIEQMDKTFNQLAESTLKSGLLQLNPNLAQEFRLAKDTFSTLAKAASEAQSLVDEEGEHSGEGSAPQKPSEREPEPVLEQIGWGYSTVSRLPSKGQSQQDLPMPDGYSSRLGTTRDSSAPSITSRCQYTFGEQIDQHHGVLQFISDTSTPHTSPQQELPFGLVALQGQEQTPYEASDPYIYAINTQNPSVAPSANGLPTPPLPAPNLSVKTLAPIKTYSFDEATLGRRIARATAEFAFQVLTQFNYPLPLIDRAFKLNFPYYNYDQLRERFQLVLSKNIHEDLDWMESPFGHLGGAGSHYPRRDSTGNVVPKKNTRTPDWIGPRQKKMNGREHPDDGTVEYLHEVDVQGFGGEWFDPYDVQGYLEERYACKMDPMSSFAECLVDIEGDGQENLRPNVPEQLPGNGLLKHNAHSLDMSYDDSLVSEGSGNFTKLVDHDISFDQTLGLDLAPGFDYGFGSNVGFGTELGLGGMGETMEGLQVTKQRKKRVWLDVPRLVQEIVRKAVCLGRTPGFRRKDIDWAARGYHMKHFAGGVYQQIMEKVIQASQNDFEESGVDHSTLEEMKQGWQERLSALKIAHLPWDPAPEPVRQPPTVPSNVKVDNDMPPASGPQEGLSYANVPVKTEGGYQQPMPNYPQAQTANNGYSGGYDQNSHLAQQRAAALVQQRVQQQGNAHQQSYPNMPQQGHLPQMPMQGQQQRMMAPQQQQHQQRPQQPQQQQMPPQQMPQQMQQQQMQQQRPPHQNQMYTSQTDGPDDALADWEAFKAARAASAVERMAADDFMRARVDAMAMRQDSGLMVPLDSMPNGKKRKAAVRVLQAQDAAVSTHVPAPARFDGDDDTKPEEDPDDAINSDLDDSEDELNDGDNSDDDMVDYMLCTYDKVQRVKNKWKCTLKDGILTTNKKEYLFHKANGEFEW</sequence>
<dbReference type="SUPFAM" id="SSF50784">
    <property type="entry name" value="Transcription factor IIA (TFIIA), beta-barrel domain"/>
    <property type="match status" value="1"/>
</dbReference>